<dbReference type="RefSeq" id="WP_146890448.1">
    <property type="nucleotide sequence ID" value="NZ_BJXB01000038.1"/>
</dbReference>
<keyword evidence="3" id="KW-1185">Reference proteome</keyword>
<dbReference type="OrthoDB" id="9857435at2"/>
<protein>
    <recommendedName>
        <fullName evidence="4">Prepilin-type N-terminal cleavage/methylation domain-containing protein</fullName>
    </recommendedName>
</protein>
<keyword evidence="1" id="KW-0472">Membrane</keyword>
<keyword evidence="1" id="KW-0812">Transmembrane</keyword>
<dbReference type="EMBL" id="BJXB01000038">
    <property type="protein sequence ID" value="GEM49605.1"/>
    <property type="molecule type" value="Genomic_DNA"/>
</dbReference>
<keyword evidence="1" id="KW-1133">Transmembrane helix</keyword>
<dbReference type="Proteomes" id="UP000321306">
    <property type="component" value="Unassembled WGS sequence"/>
</dbReference>
<comment type="caution">
    <text evidence="2">The sequence shown here is derived from an EMBL/GenBank/DDBJ whole genome shotgun (WGS) entry which is preliminary data.</text>
</comment>
<name>A0A511N9V4_DEIC1</name>
<dbReference type="AlphaFoldDB" id="A0A511N9V4"/>
<evidence type="ECO:0008006" key="4">
    <source>
        <dbReference type="Google" id="ProtNLM"/>
    </source>
</evidence>
<proteinExistence type="predicted"/>
<feature type="transmembrane region" description="Helical" evidence="1">
    <location>
        <begin position="12"/>
        <end position="34"/>
    </location>
</feature>
<organism evidence="2 3">
    <name type="scientific">Deinococcus cellulosilyticus (strain DSM 18568 / NBRC 106333 / KACC 11606 / 5516J-15)</name>
    <dbReference type="NCBI Taxonomy" id="1223518"/>
    <lineage>
        <taxon>Bacteria</taxon>
        <taxon>Thermotogati</taxon>
        <taxon>Deinococcota</taxon>
        <taxon>Deinococci</taxon>
        <taxon>Deinococcales</taxon>
        <taxon>Deinococcaceae</taxon>
        <taxon>Deinococcus</taxon>
    </lineage>
</organism>
<accession>A0A511N9V4</accession>
<sequence length="141" mass="14876">MKPMKPAALKPATLGFTVVEVLCALMLLMVLITATTNMALGSYKSDQEVQKRNQITQIMMGLGRRLVSGDTQVIPATGTTSRSFSSAQLGSLGFANTTDVTATVTSQSTINYSGSAFSQYQLQVCWKTTCVKSSVAAPGGI</sequence>
<evidence type="ECO:0000256" key="1">
    <source>
        <dbReference type="SAM" id="Phobius"/>
    </source>
</evidence>
<evidence type="ECO:0000313" key="2">
    <source>
        <dbReference type="EMBL" id="GEM49605.1"/>
    </source>
</evidence>
<gene>
    <name evidence="2" type="ORF">DC3_52400</name>
</gene>
<evidence type="ECO:0000313" key="3">
    <source>
        <dbReference type="Proteomes" id="UP000321306"/>
    </source>
</evidence>
<reference evidence="2 3" key="1">
    <citation type="submission" date="2019-07" db="EMBL/GenBank/DDBJ databases">
        <title>Whole genome shotgun sequence of Deinococcus cellulosilyticus NBRC 106333.</title>
        <authorList>
            <person name="Hosoyama A."/>
            <person name="Uohara A."/>
            <person name="Ohji S."/>
            <person name="Ichikawa N."/>
        </authorList>
    </citation>
    <scope>NUCLEOTIDE SEQUENCE [LARGE SCALE GENOMIC DNA]</scope>
    <source>
        <strain evidence="2 3">NBRC 106333</strain>
    </source>
</reference>